<accession>A0AA88AXI1</accession>
<proteinExistence type="predicted"/>
<comment type="caution">
    <text evidence="3">The sequence shown here is derived from an EMBL/GenBank/DDBJ whole genome shotgun (WGS) entry which is preliminary data.</text>
</comment>
<feature type="compositionally biased region" description="Polar residues" evidence="1">
    <location>
        <begin position="97"/>
        <end position="109"/>
    </location>
</feature>
<protein>
    <submittedName>
        <fullName evidence="3">Uncharacterized protein</fullName>
    </submittedName>
</protein>
<reference evidence="3" key="1">
    <citation type="submission" date="2023-07" db="EMBL/GenBank/DDBJ databases">
        <title>draft genome sequence of fig (Ficus carica).</title>
        <authorList>
            <person name="Takahashi T."/>
            <person name="Nishimura K."/>
        </authorList>
    </citation>
    <scope>NUCLEOTIDE SEQUENCE</scope>
</reference>
<keyword evidence="2" id="KW-1133">Transmembrane helix</keyword>
<dbReference type="EMBL" id="BTGU01000035">
    <property type="protein sequence ID" value="GMN50916.1"/>
    <property type="molecule type" value="Genomic_DNA"/>
</dbReference>
<evidence type="ECO:0000256" key="1">
    <source>
        <dbReference type="SAM" id="MobiDB-lite"/>
    </source>
</evidence>
<evidence type="ECO:0000313" key="4">
    <source>
        <dbReference type="Proteomes" id="UP001187192"/>
    </source>
</evidence>
<name>A0AA88AXI1_FICCA</name>
<sequence length="282" mass="32159">MKFWVETSSHLSSISSSPLVSSIVTLYALILLYVPHQFLRILFSPVPIITGILLFSLLRLGATQKCDDETKKSGEEEEALRVLETEPEQSREESKEIATSSEPDQQITDNWPEEDHNWVDDDSETDSEPETGFGPDTRFEDSFVGWNLRAPLEVIYEEDEEEDRTVNSSVKEEEEITKEVVGIERYASLSRYYPESEESENSDDEEDGEFPATGFWDSPESLGFRWEEEDREGLIEIALDGNKKNDKRGGLDYLHVEEDNLIEIDLSLPRNDSPPATQVLLT</sequence>
<dbReference type="AlphaFoldDB" id="A0AA88AXI1"/>
<dbReference type="PANTHER" id="PTHR37746">
    <property type="entry name" value="TRANSMEMBRANE PROTEIN"/>
    <property type="match status" value="1"/>
</dbReference>
<dbReference type="PANTHER" id="PTHR37746:SF1">
    <property type="entry name" value="TRANSMEMBRANE PROTEIN"/>
    <property type="match status" value="1"/>
</dbReference>
<feature type="compositionally biased region" description="Basic and acidic residues" evidence="1">
    <location>
        <begin position="67"/>
        <end position="96"/>
    </location>
</feature>
<feature type="region of interest" description="Disordered" evidence="1">
    <location>
        <begin position="67"/>
        <end position="140"/>
    </location>
</feature>
<organism evidence="3 4">
    <name type="scientific">Ficus carica</name>
    <name type="common">Common fig</name>
    <dbReference type="NCBI Taxonomy" id="3494"/>
    <lineage>
        <taxon>Eukaryota</taxon>
        <taxon>Viridiplantae</taxon>
        <taxon>Streptophyta</taxon>
        <taxon>Embryophyta</taxon>
        <taxon>Tracheophyta</taxon>
        <taxon>Spermatophyta</taxon>
        <taxon>Magnoliopsida</taxon>
        <taxon>eudicotyledons</taxon>
        <taxon>Gunneridae</taxon>
        <taxon>Pentapetalae</taxon>
        <taxon>rosids</taxon>
        <taxon>fabids</taxon>
        <taxon>Rosales</taxon>
        <taxon>Moraceae</taxon>
        <taxon>Ficeae</taxon>
        <taxon>Ficus</taxon>
    </lineage>
</organism>
<keyword evidence="2" id="KW-0472">Membrane</keyword>
<keyword evidence="2" id="KW-0812">Transmembrane</keyword>
<gene>
    <name evidence="3" type="ORF">TIFTF001_020074</name>
</gene>
<feature type="region of interest" description="Disordered" evidence="1">
    <location>
        <begin position="191"/>
        <end position="221"/>
    </location>
</feature>
<dbReference type="Proteomes" id="UP001187192">
    <property type="component" value="Unassembled WGS sequence"/>
</dbReference>
<evidence type="ECO:0000313" key="3">
    <source>
        <dbReference type="EMBL" id="GMN50916.1"/>
    </source>
</evidence>
<feature type="transmembrane region" description="Helical" evidence="2">
    <location>
        <begin position="12"/>
        <end position="34"/>
    </location>
</feature>
<keyword evidence="4" id="KW-1185">Reference proteome</keyword>
<feature type="transmembrane region" description="Helical" evidence="2">
    <location>
        <begin position="41"/>
        <end position="62"/>
    </location>
</feature>
<feature type="compositionally biased region" description="Acidic residues" evidence="1">
    <location>
        <begin position="120"/>
        <end position="129"/>
    </location>
</feature>
<evidence type="ECO:0000256" key="2">
    <source>
        <dbReference type="SAM" id="Phobius"/>
    </source>
</evidence>
<feature type="compositionally biased region" description="Acidic residues" evidence="1">
    <location>
        <begin position="195"/>
        <end position="209"/>
    </location>
</feature>